<keyword evidence="1" id="KW-0103">Bromodomain</keyword>
<proteinExistence type="predicted"/>
<reference evidence="3 4" key="1">
    <citation type="submission" date="2015-07" db="EMBL/GenBank/DDBJ databases">
        <title>High-quality genome of monoxenous trypanosomatid Leptomonas pyrrhocoris.</title>
        <authorList>
            <person name="Flegontov P."/>
            <person name="Butenko A."/>
            <person name="Firsov S."/>
            <person name="Vlcek C."/>
            <person name="Logacheva M.D."/>
            <person name="Field M."/>
            <person name="Filatov D."/>
            <person name="Flegontova O."/>
            <person name="Gerasimov E."/>
            <person name="Jackson A.P."/>
            <person name="Kelly S."/>
            <person name="Opperdoes F."/>
            <person name="O'Reilly A."/>
            <person name="Votypka J."/>
            <person name="Yurchenko V."/>
            <person name="Lukes J."/>
        </authorList>
    </citation>
    <scope>NUCLEOTIDE SEQUENCE [LARGE SCALE GENOMIC DNA]</scope>
    <source>
        <strain evidence="3">H10</strain>
    </source>
</reference>
<gene>
    <name evidence="3" type="ORF">ABB37_08307</name>
</gene>
<evidence type="ECO:0000313" key="3">
    <source>
        <dbReference type="EMBL" id="KPA75775.1"/>
    </source>
</evidence>
<dbReference type="RefSeq" id="XP_015654214.1">
    <property type="nucleotide sequence ID" value="XM_015807265.1"/>
</dbReference>
<name>A0A0M9FTJ2_LEPPY</name>
<feature type="compositionally biased region" description="Low complexity" evidence="2">
    <location>
        <begin position="287"/>
        <end position="317"/>
    </location>
</feature>
<dbReference type="AlphaFoldDB" id="A0A0M9FTJ2"/>
<dbReference type="Proteomes" id="UP000037923">
    <property type="component" value="Unassembled WGS sequence"/>
</dbReference>
<evidence type="ECO:0000256" key="1">
    <source>
        <dbReference type="ARBA" id="ARBA00023117"/>
    </source>
</evidence>
<dbReference type="OrthoDB" id="251777at2759"/>
<dbReference type="OMA" id="IMEFAGV"/>
<dbReference type="GeneID" id="26908592"/>
<feature type="compositionally biased region" description="Low complexity" evidence="2">
    <location>
        <begin position="247"/>
        <end position="268"/>
    </location>
</feature>
<feature type="compositionally biased region" description="Low complexity" evidence="2">
    <location>
        <begin position="330"/>
        <end position="348"/>
    </location>
</feature>
<evidence type="ECO:0000313" key="4">
    <source>
        <dbReference type="Proteomes" id="UP000037923"/>
    </source>
</evidence>
<feature type="compositionally biased region" description="Low complexity" evidence="2">
    <location>
        <begin position="81"/>
        <end position="96"/>
    </location>
</feature>
<dbReference type="VEuPathDB" id="TriTrypDB:LpyrH10_23_0920"/>
<feature type="region of interest" description="Disordered" evidence="2">
    <location>
        <begin position="375"/>
        <end position="421"/>
    </location>
</feature>
<organism evidence="3 4">
    <name type="scientific">Leptomonas pyrrhocoris</name>
    <name type="common">Firebug parasite</name>
    <dbReference type="NCBI Taxonomy" id="157538"/>
    <lineage>
        <taxon>Eukaryota</taxon>
        <taxon>Discoba</taxon>
        <taxon>Euglenozoa</taxon>
        <taxon>Kinetoplastea</taxon>
        <taxon>Metakinetoplastina</taxon>
        <taxon>Trypanosomatida</taxon>
        <taxon>Trypanosomatidae</taxon>
        <taxon>Leishmaniinae</taxon>
        <taxon>Leptomonas</taxon>
    </lineage>
</organism>
<keyword evidence="4" id="KW-1185">Reference proteome</keyword>
<accession>A0A0M9FTJ2</accession>
<comment type="caution">
    <text evidence="3">The sequence shown here is derived from an EMBL/GenBank/DDBJ whole genome shotgun (WGS) entry which is preliminary data.</text>
</comment>
<sequence>MAEGEGAEETPSAAGDIAFNEAVGLLWYTLFTAQRHDQSSDLPTAQKIRSFNSSSAFASESTAGVQTAKSKTVASVEGDRATPSSSSASQLPAATTERTPATSSVEDEFRRWGDVSWVLLAAHVYVLTRQLCTDLDVRHVVVHRIFEDQFHSSAAAMQASFSKKHASLLVSYAQEEEERAAAAAAVSVASTTTTTAAASGVPVATGSSPLSSAFTPVDGVWPSALRRDTVGTHGSQAPITAGITYDPSSSGTAASSAPSSRAPTSFASQHAQRQMEDRGPSSDSPLPASFVSATAAAAPPSSSSNGSALRRSPPRLSRGGGTAVGGHLDAVLSSPVLPSSSNAPLPLARGGGGSGGARATAATAVNVAANSLTGMPPISFSTPATTAAGGVRGGERPTGSSSSTSSPFPVPAQAAPSVAPGLSSVAPDPLDAPWYTLWCSLPTTQARTQLQTLRFHTPLPLEDFSSLLERFFLVDGADDFLNPVHAATIMEFAGVRSAPYHSIVRAPLSLAEVRRYITESHRQYARAATISTTTTTTTTTTSHHEHGAEGTRTATLAGSGHGLATEEAGRASDTRSPNRSGSGIAGAAAPEFLNWNLSNERRILTIAELERSVWHIAANCVVFNAPESRYPRTARRFALSCVEVIIQYCEKQMAAFLAP</sequence>
<feature type="region of interest" description="Disordered" evidence="2">
    <location>
        <begin position="532"/>
        <end position="583"/>
    </location>
</feature>
<dbReference type="InterPro" id="IPR036427">
    <property type="entry name" value="Bromodomain-like_sf"/>
</dbReference>
<feature type="compositionally biased region" description="Low complexity" evidence="2">
    <location>
        <begin position="400"/>
        <end position="420"/>
    </location>
</feature>
<feature type="compositionally biased region" description="Low complexity" evidence="2">
    <location>
        <begin position="532"/>
        <end position="541"/>
    </location>
</feature>
<feature type="region of interest" description="Disordered" evidence="2">
    <location>
        <begin position="68"/>
        <end position="105"/>
    </location>
</feature>
<dbReference type="Gene3D" id="1.20.920.10">
    <property type="entry name" value="Bromodomain-like"/>
    <property type="match status" value="1"/>
</dbReference>
<protein>
    <submittedName>
        <fullName evidence="3">Uncharacterized protein</fullName>
    </submittedName>
</protein>
<dbReference type="EMBL" id="LGTL01000023">
    <property type="protein sequence ID" value="KPA75775.1"/>
    <property type="molecule type" value="Genomic_DNA"/>
</dbReference>
<feature type="region of interest" description="Disordered" evidence="2">
    <location>
        <begin position="228"/>
        <end position="358"/>
    </location>
</feature>
<evidence type="ECO:0000256" key="2">
    <source>
        <dbReference type="SAM" id="MobiDB-lite"/>
    </source>
</evidence>